<protein>
    <submittedName>
        <fullName evidence="1">Uncharacterized protein</fullName>
    </submittedName>
</protein>
<accession>A0ACC2PH16</accession>
<sequence length="480" mass="54196">MEASASSEKDELPKEEKSTSEKESVSCCMSTSDKDQNTCCLQTSSGSSEPVKSEVPISDSGQVKKGAEDDAVVVKAKPVRKIFKAPRRVNKIPQEILDDPDIQQAMSVLPSNYNFEIHKTIWRIREMQAKKVALQMPEGLLRFAMTLSDIITVFTKAQVIIMGDPTYGACCVEDEAAKMMNVDLLIHYGHSCLIPIDVTEVKMLYVFVDVKFRTSHCIETLKFNFPVTTRIGLISTIQFASSLQVIAAELRKEGYTIVIPQSKPLSPGEVLGCTAPRMKDVDLFVSVADGRFHLEAAMIANPKLPAYRYDPYTQKFTIEEYDHELMLKMRREAIAKARDAKYFGLIFGTLGRQGNHGVFDRLENRLKELNKDVTRMVATEIIPENLAKFVHIEAFIQVACPRLSIDWNHEFNKPVLTPYEAAVALNMIEMDEKEPYPMDYYAYGSLGPWTPNHKPSEMEKQKEFCCGKCKDEKNSDKPCK</sequence>
<keyword evidence="2" id="KW-1185">Reference proteome</keyword>
<evidence type="ECO:0000313" key="2">
    <source>
        <dbReference type="Proteomes" id="UP001239111"/>
    </source>
</evidence>
<reference evidence="1" key="1">
    <citation type="submission" date="2023-04" db="EMBL/GenBank/DDBJ databases">
        <title>A chromosome-level genome assembly of the parasitoid wasp Eretmocerus hayati.</title>
        <authorList>
            <person name="Zhong Y."/>
            <person name="Liu S."/>
            <person name="Liu Y."/>
        </authorList>
    </citation>
    <scope>NUCLEOTIDE SEQUENCE</scope>
    <source>
        <strain evidence="1">ZJU_SS_LIU_2023</strain>
    </source>
</reference>
<organism evidence="1 2">
    <name type="scientific">Eretmocerus hayati</name>
    <dbReference type="NCBI Taxonomy" id="131215"/>
    <lineage>
        <taxon>Eukaryota</taxon>
        <taxon>Metazoa</taxon>
        <taxon>Ecdysozoa</taxon>
        <taxon>Arthropoda</taxon>
        <taxon>Hexapoda</taxon>
        <taxon>Insecta</taxon>
        <taxon>Pterygota</taxon>
        <taxon>Neoptera</taxon>
        <taxon>Endopterygota</taxon>
        <taxon>Hymenoptera</taxon>
        <taxon>Apocrita</taxon>
        <taxon>Proctotrupomorpha</taxon>
        <taxon>Chalcidoidea</taxon>
        <taxon>Aphelinidae</taxon>
        <taxon>Aphelininae</taxon>
        <taxon>Eretmocerus</taxon>
    </lineage>
</organism>
<dbReference type="EMBL" id="CM056741">
    <property type="protein sequence ID" value="KAJ8682763.1"/>
    <property type="molecule type" value="Genomic_DNA"/>
</dbReference>
<evidence type="ECO:0000313" key="1">
    <source>
        <dbReference type="EMBL" id="KAJ8682763.1"/>
    </source>
</evidence>
<comment type="caution">
    <text evidence="1">The sequence shown here is derived from an EMBL/GenBank/DDBJ whole genome shotgun (WGS) entry which is preliminary data.</text>
</comment>
<gene>
    <name evidence="1" type="ORF">QAD02_018555</name>
</gene>
<dbReference type="Proteomes" id="UP001239111">
    <property type="component" value="Chromosome 1"/>
</dbReference>
<name>A0ACC2PH16_9HYME</name>
<proteinExistence type="predicted"/>